<dbReference type="STRING" id="86259.A0A4Z1PG85"/>
<dbReference type="InterPro" id="IPR016163">
    <property type="entry name" value="Ald_DH_C"/>
</dbReference>
<protein>
    <submittedName>
        <fullName evidence="2">Aldehyde dehydrogenase family protein</fullName>
    </submittedName>
</protein>
<dbReference type="EMBL" id="SNSC02000008">
    <property type="protein sequence ID" value="TID22030.1"/>
    <property type="molecule type" value="Genomic_DNA"/>
</dbReference>
<dbReference type="Proteomes" id="UP000298493">
    <property type="component" value="Unassembled WGS sequence"/>
</dbReference>
<dbReference type="Pfam" id="PF00171">
    <property type="entry name" value="Aldedh"/>
    <property type="match status" value="1"/>
</dbReference>
<dbReference type="GO" id="GO:0016620">
    <property type="term" value="F:oxidoreductase activity, acting on the aldehyde or oxo group of donors, NAD or NADP as acceptor"/>
    <property type="evidence" value="ECO:0007669"/>
    <property type="project" value="InterPro"/>
</dbReference>
<proteinExistence type="predicted"/>
<evidence type="ECO:0000313" key="2">
    <source>
        <dbReference type="EMBL" id="TID22030.1"/>
    </source>
</evidence>
<reference evidence="2 3" key="1">
    <citation type="submission" date="2019-04" db="EMBL/GenBank/DDBJ databases">
        <title>High contiguity whole genome sequence and gene annotation resource for two Venturia nashicola isolates.</title>
        <authorList>
            <person name="Prokchorchik M."/>
            <person name="Won K."/>
            <person name="Lee Y."/>
            <person name="Choi E.D."/>
            <person name="Segonzac C."/>
            <person name="Sohn K.H."/>
        </authorList>
    </citation>
    <scope>NUCLEOTIDE SEQUENCE [LARGE SCALE GENOMIC DNA]</scope>
    <source>
        <strain evidence="2 3">PRI2</strain>
    </source>
</reference>
<sequence>MVPAGSAGLAIPRYLWKETAAKVGILKIGVFRMTKVNILDSSMSDLIISSKTNNTIISSETNNTIISSETNNTFPRDRNDSQALASLPTTQTTPLENDNSEMTIAHEEIFGPVLQILPHKDETEAADDAVYGLSASIESKDQSCSSCCSSDTRWTGWDDCVGLVLRHLVGGSSLVMGGNVLIGYS</sequence>
<organism evidence="2 3">
    <name type="scientific">Venturia nashicola</name>
    <dbReference type="NCBI Taxonomy" id="86259"/>
    <lineage>
        <taxon>Eukaryota</taxon>
        <taxon>Fungi</taxon>
        <taxon>Dikarya</taxon>
        <taxon>Ascomycota</taxon>
        <taxon>Pezizomycotina</taxon>
        <taxon>Dothideomycetes</taxon>
        <taxon>Pleosporomycetidae</taxon>
        <taxon>Venturiales</taxon>
        <taxon>Venturiaceae</taxon>
        <taxon>Venturia</taxon>
    </lineage>
</organism>
<gene>
    <name evidence="2" type="ORF">E6O75_ATG10824</name>
</gene>
<accession>A0A4Z1PG85</accession>
<evidence type="ECO:0000313" key="3">
    <source>
        <dbReference type="Proteomes" id="UP000298493"/>
    </source>
</evidence>
<dbReference type="OrthoDB" id="310895at2759"/>
<comment type="caution">
    <text evidence="2">The sequence shown here is derived from an EMBL/GenBank/DDBJ whole genome shotgun (WGS) entry which is preliminary data.</text>
</comment>
<name>A0A4Z1PG85_9PEZI</name>
<dbReference type="InterPro" id="IPR016161">
    <property type="entry name" value="Ald_DH/histidinol_DH"/>
</dbReference>
<dbReference type="SUPFAM" id="SSF53720">
    <property type="entry name" value="ALDH-like"/>
    <property type="match status" value="1"/>
</dbReference>
<feature type="domain" description="Aldehyde dehydrogenase" evidence="1">
    <location>
        <begin position="95"/>
        <end position="143"/>
    </location>
</feature>
<dbReference type="Gene3D" id="3.40.309.10">
    <property type="entry name" value="Aldehyde Dehydrogenase, Chain A, domain 2"/>
    <property type="match status" value="1"/>
</dbReference>
<dbReference type="AlphaFoldDB" id="A0A4Z1PG85"/>
<keyword evidence="3" id="KW-1185">Reference proteome</keyword>
<dbReference type="InterPro" id="IPR015590">
    <property type="entry name" value="Aldehyde_DH_dom"/>
</dbReference>
<evidence type="ECO:0000259" key="1">
    <source>
        <dbReference type="Pfam" id="PF00171"/>
    </source>
</evidence>